<feature type="region of interest" description="Disordered" evidence="1">
    <location>
        <begin position="346"/>
        <end position="371"/>
    </location>
</feature>
<feature type="compositionally biased region" description="Basic residues" evidence="1">
    <location>
        <begin position="125"/>
        <end position="134"/>
    </location>
</feature>
<protein>
    <submittedName>
        <fullName evidence="3">Uncharacterized protein</fullName>
    </submittedName>
</protein>
<sequence length="391" mass="44345">MIIVKQRWKPRPVVYKETRTLLQLIQSLSSSSRHTEISCARFYTFITQWIMDHFHVPIMADSMLSCIGMFHTTNIIVTHPSKFVFVGSIPESISAFEYKKLPSSGPRELTADMVKSIEGTDKPTKRGKNHKKQKSEKAAPAQPKPKKVKKPARRLILQSSSDSNYEYVPPNQPTIPPRESDSESSEDEGSVHGDTPPRSPTSEVPVQSQAPSPPPVSGLVLQYLNPQSLPNLQLPPHNHLLPNPLKPTLFLEVRTWSLIQLTSVPTTSKVMMMIMLELPSTTSRLLLISLISYFLPPPLVITAKLLLRPCYLRLFKSMMPLSLPQERLSMTLHLNVRRPRLLLRPRRKNEKMRPQKSLQVAEQKNSQTVNASVDNLQHSLEAERTNLKVTR</sequence>
<evidence type="ECO:0000256" key="1">
    <source>
        <dbReference type="SAM" id="MobiDB-lite"/>
    </source>
</evidence>
<accession>A0A9R1WUF5</accession>
<dbReference type="EMBL" id="NBSK02000009">
    <property type="protein sequence ID" value="KAJ0186864.1"/>
    <property type="molecule type" value="Genomic_DNA"/>
</dbReference>
<evidence type="ECO:0000313" key="3">
    <source>
        <dbReference type="EMBL" id="KAJ0186864.1"/>
    </source>
</evidence>
<keyword evidence="2" id="KW-1133">Transmembrane helix</keyword>
<dbReference type="Proteomes" id="UP000235145">
    <property type="component" value="Unassembled WGS sequence"/>
</dbReference>
<keyword evidence="4" id="KW-1185">Reference proteome</keyword>
<proteinExistence type="predicted"/>
<name>A0A9R1WUF5_LACSA</name>
<feature type="compositionally biased region" description="Polar residues" evidence="1">
    <location>
        <begin position="356"/>
        <end position="371"/>
    </location>
</feature>
<evidence type="ECO:0000256" key="2">
    <source>
        <dbReference type="SAM" id="Phobius"/>
    </source>
</evidence>
<reference evidence="3 4" key="1">
    <citation type="journal article" date="2017" name="Nat. Commun.">
        <title>Genome assembly with in vitro proximity ligation data and whole-genome triplication in lettuce.</title>
        <authorList>
            <person name="Reyes-Chin-Wo S."/>
            <person name="Wang Z."/>
            <person name="Yang X."/>
            <person name="Kozik A."/>
            <person name="Arikit S."/>
            <person name="Song C."/>
            <person name="Xia L."/>
            <person name="Froenicke L."/>
            <person name="Lavelle D.O."/>
            <person name="Truco M.J."/>
            <person name="Xia R."/>
            <person name="Zhu S."/>
            <person name="Xu C."/>
            <person name="Xu H."/>
            <person name="Xu X."/>
            <person name="Cox K."/>
            <person name="Korf I."/>
            <person name="Meyers B.C."/>
            <person name="Michelmore R.W."/>
        </authorList>
    </citation>
    <scope>NUCLEOTIDE SEQUENCE [LARGE SCALE GENOMIC DNA]</scope>
    <source>
        <strain evidence="4">cv. Salinas</strain>
        <tissue evidence="3">Seedlings</tissue>
    </source>
</reference>
<dbReference type="AlphaFoldDB" id="A0A9R1WUF5"/>
<organism evidence="3 4">
    <name type="scientific">Lactuca sativa</name>
    <name type="common">Garden lettuce</name>
    <dbReference type="NCBI Taxonomy" id="4236"/>
    <lineage>
        <taxon>Eukaryota</taxon>
        <taxon>Viridiplantae</taxon>
        <taxon>Streptophyta</taxon>
        <taxon>Embryophyta</taxon>
        <taxon>Tracheophyta</taxon>
        <taxon>Spermatophyta</taxon>
        <taxon>Magnoliopsida</taxon>
        <taxon>eudicotyledons</taxon>
        <taxon>Gunneridae</taxon>
        <taxon>Pentapetalae</taxon>
        <taxon>asterids</taxon>
        <taxon>campanulids</taxon>
        <taxon>Asterales</taxon>
        <taxon>Asteraceae</taxon>
        <taxon>Cichorioideae</taxon>
        <taxon>Cichorieae</taxon>
        <taxon>Lactucinae</taxon>
        <taxon>Lactuca</taxon>
    </lineage>
</organism>
<feature type="transmembrane region" description="Helical" evidence="2">
    <location>
        <begin position="285"/>
        <end position="307"/>
    </location>
</feature>
<keyword evidence="2" id="KW-0472">Membrane</keyword>
<comment type="caution">
    <text evidence="3">The sequence shown here is derived from an EMBL/GenBank/DDBJ whole genome shotgun (WGS) entry which is preliminary data.</text>
</comment>
<keyword evidence="2" id="KW-0812">Transmembrane</keyword>
<evidence type="ECO:0000313" key="4">
    <source>
        <dbReference type="Proteomes" id="UP000235145"/>
    </source>
</evidence>
<feature type="compositionally biased region" description="Basic residues" evidence="1">
    <location>
        <begin position="144"/>
        <end position="153"/>
    </location>
</feature>
<feature type="region of interest" description="Disordered" evidence="1">
    <location>
        <begin position="117"/>
        <end position="220"/>
    </location>
</feature>
<gene>
    <name evidence="3" type="ORF">LSAT_V11C900487940</name>
</gene>